<dbReference type="EMBL" id="MIGB01000088">
    <property type="protein sequence ID" value="OSY34469.1"/>
    <property type="molecule type" value="Genomic_DNA"/>
</dbReference>
<gene>
    <name evidence="11" type="primary">gsiA_10</name>
    <name evidence="11" type="ORF">BG845_06829</name>
</gene>
<name>A0A1Y2MHM6_PSEAH</name>
<sequence>MTAELPGLAVHGLTVRDARDRVLLDDVDLTVPPGGRLGVVGPSGAGKSLLVSALAGAPPAGVATTGRLTLGTAPPRTIELGRITPADRAGLAADLVVIHQDSLRGLNPCLTIGRQLTDTLRRHRPDLPRRRRADESLAWLSRVRMSDRERVAAAHPHQLSGGMRQRVVIALALCGGQTIIVADEPTTALDTVHQAECLALLDRLCSDGGRTLVLVGHDLALVAGLCDRIAVVDTGRIVEQGPTAGIVSSPSHQLTRDLVAETRRLRNAIDG</sequence>
<keyword evidence="4" id="KW-1003">Cell membrane</keyword>
<dbReference type="Proteomes" id="UP000194360">
    <property type="component" value="Unassembled WGS sequence"/>
</dbReference>
<evidence type="ECO:0000256" key="5">
    <source>
        <dbReference type="ARBA" id="ARBA00022519"/>
    </source>
</evidence>
<organism evidence="11 12">
    <name type="scientific">Pseudonocardia autotrophica</name>
    <name type="common">Amycolata autotrophica</name>
    <name type="synonym">Nocardia autotrophica</name>
    <dbReference type="NCBI Taxonomy" id="2074"/>
    <lineage>
        <taxon>Bacteria</taxon>
        <taxon>Bacillati</taxon>
        <taxon>Actinomycetota</taxon>
        <taxon>Actinomycetes</taxon>
        <taxon>Pseudonocardiales</taxon>
        <taxon>Pseudonocardiaceae</taxon>
        <taxon>Pseudonocardia</taxon>
    </lineage>
</organism>
<dbReference type="Pfam" id="PF00005">
    <property type="entry name" value="ABC_tran"/>
    <property type="match status" value="1"/>
</dbReference>
<evidence type="ECO:0000256" key="6">
    <source>
        <dbReference type="ARBA" id="ARBA00022741"/>
    </source>
</evidence>
<dbReference type="PROSITE" id="PS00211">
    <property type="entry name" value="ABC_TRANSPORTER_1"/>
    <property type="match status" value="1"/>
</dbReference>
<comment type="similarity">
    <text evidence="2">Belongs to the ABC transporter superfamily.</text>
</comment>
<dbReference type="PANTHER" id="PTHR43297:SF14">
    <property type="entry name" value="ATPASE AAA-TYPE CORE DOMAIN-CONTAINING PROTEIN"/>
    <property type="match status" value="1"/>
</dbReference>
<dbReference type="GO" id="GO:0016887">
    <property type="term" value="F:ATP hydrolysis activity"/>
    <property type="evidence" value="ECO:0007669"/>
    <property type="project" value="InterPro"/>
</dbReference>
<evidence type="ECO:0000256" key="9">
    <source>
        <dbReference type="ARBA" id="ARBA00023136"/>
    </source>
</evidence>
<accession>A0A1Y2MHM6</accession>
<keyword evidence="6" id="KW-0547">Nucleotide-binding</keyword>
<dbReference type="AlphaFoldDB" id="A0A1Y2MHM6"/>
<evidence type="ECO:0000256" key="1">
    <source>
        <dbReference type="ARBA" id="ARBA00004202"/>
    </source>
</evidence>
<dbReference type="Gene3D" id="3.40.50.300">
    <property type="entry name" value="P-loop containing nucleotide triphosphate hydrolases"/>
    <property type="match status" value="1"/>
</dbReference>
<comment type="subcellular location">
    <subcellularLocation>
        <location evidence="1">Cell membrane</location>
        <topology evidence="1">Peripheral membrane protein</topology>
    </subcellularLocation>
</comment>
<dbReference type="InterPro" id="IPR027417">
    <property type="entry name" value="P-loop_NTPase"/>
</dbReference>
<dbReference type="STRING" id="2074.BG845_06829"/>
<keyword evidence="11" id="KW-0378">Hydrolase</keyword>
<evidence type="ECO:0000313" key="12">
    <source>
        <dbReference type="Proteomes" id="UP000194360"/>
    </source>
</evidence>
<dbReference type="RefSeq" id="WP_085916838.1">
    <property type="nucleotide sequence ID" value="NZ_AP018920.1"/>
</dbReference>
<dbReference type="PANTHER" id="PTHR43297">
    <property type="entry name" value="OLIGOPEPTIDE TRANSPORT ATP-BINDING PROTEIN APPD"/>
    <property type="match status" value="1"/>
</dbReference>
<evidence type="ECO:0000256" key="4">
    <source>
        <dbReference type="ARBA" id="ARBA00022475"/>
    </source>
</evidence>
<keyword evidence="12" id="KW-1185">Reference proteome</keyword>
<protein>
    <submittedName>
        <fullName evidence="11">Glutathione import ATP-binding protein GsiA</fullName>
        <ecNumber evidence="11">3.6.3.-</ecNumber>
    </submittedName>
</protein>
<feature type="domain" description="ABC transporter" evidence="10">
    <location>
        <begin position="8"/>
        <end position="259"/>
    </location>
</feature>
<dbReference type="InterPro" id="IPR003593">
    <property type="entry name" value="AAA+_ATPase"/>
</dbReference>
<keyword evidence="5" id="KW-0997">Cell inner membrane</keyword>
<evidence type="ECO:0000256" key="8">
    <source>
        <dbReference type="ARBA" id="ARBA00022967"/>
    </source>
</evidence>
<dbReference type="InterPro" id="IPR003439">
    <property type="entry name" value="ABC_transporter-like_ATP-bd"/>
</dbReference>
<evidence type="ECO:0000256" key="7">
    <source>
        <dbReference type="ARBA" id="ARBA00022840"/>
    </source>
</evidence>
<dbReference type="GO" id="GO:0005886">
    <property type="term" value="C:plasma membrane"/>
    <property type="evidence" value="ECO:0007669"/>
    <property type="project" value="UniProtKB-SubCell"/>
</dbReference>
<reference evidence="11 12" key="1">
    <citation type="submission" date="2016-09" db="EMBL/GenBank/DDBJ databases">
        <title>Pseudonocardia autotrophica DSM535, a candidate organism with high potential of specific P450 cytochromes.</title>
        <authorList>
            <person name="Grumaz C."/>
            <person name="Vainshtein Y."/>
            <person name="Kirstahler P."/>
            <person name="Sohn K."/>
        </authorList>
    </citation>
    <scope>NUCLEOTIDE SEQUENCE [LARGE SCALE GENOMIC DNA]</scope>
    <source>
        <strain evidence="11 12">DSM 535</strain>
    </source>
</reference>
<keyword evidence="8" id="KW-1278">Translocase</keyword>
<keyword evidence="9" id="KW-0472">Membrane</keyword>
<dbReference type="SUPFAM" id="SSF52540">
    <property type="entry name" value="P-loop containing nucleoside triphosphate hydrolases"/>
    <property type="match status" value="1"/>
</dbReference>
<evidence type="ECO:0000313" key="11">
    <source>
        <dbReference type="EMBL" id="OSY34469.1"/>
    </source>
</evidence>
<comment type="caution">
    <text evidence="11">The sequence shown here is derived from an EMBL/GenBank/DDBJ whole genome shotgun (WGS) entry which is preliminary data.</text>
</comment>
<dbReference type="EC" id="3.6.3.-" evidence="11"/>
<evidence type="ECO:0000256" key="2">
    <source>
        <dbReference type="ARBA" id="ARBA00005417"/>
    </source>
</evidence>
<dbReference type="OrthoDB" id="8481147at2"/>
<proteinExistence type="inferred from homology"/>
<dbReference type="InterPro" id="IPR050388">
    <property type="entry name" value="ABC_Ni/Peptide_Import"/>
</dbReference>
<dbReference type="SMART" id="SM00382">
    <property type="entry name" value="AAA"/>
    <property type="match status" value="1"/>
</dbReference>
<dbReference type="GO" id="GO:0005524">
    <property type="term" value="F:ATP binding"/>
    <property type="evidence" value="ECO:0007669"/>
    <property type="project" value="UniProtKB-KW"/>
</dbReference>
<dbReference type="InterPro" id="IPR017871">
    <property type="entry name" value="ABC_transporter-like_CS"/>
</dbReference>
<evidence type="ECO:0000259" key="10">
    <source>
        <dbReference type="PROSITE" id="PS50893"/>
    </source>
</evidence>
<evidence type="ECO:0000256" key="3">
    <source>
        <dbReference type="ARBA" id="ARBA00022448"/>
    </source>
</evidence>
<keyword evidence="7 11" id="KW-0067">ATP-binding</keyword>
<dbReference type="PROSITE" id="PS50893">
    <property type="entry name" value="ABC_TRANSPORTER_2"/>
    <property type="match status" value="1"/>
</dbReference>
<keyword evidence="3" id="KW-0813">Transport</keyword>